<accession>A0A5M3W727</accession>
<evidence type="ECO:0000313" key="3">
    <source>
        <dbReference type="Proteomes" id="UP000334990"/>
    </source>
</evidence>
<dbReference type="RefSeq" id="WP_155339190.1">
    <property type="nucleotide sequence ID" value="NZ_BAAABN010000090.1"/>
</dbReference>
<gene>
    <name evidence="2" type="ORF">Acor_50690</name>
</gene>
<evidence type="ECO:0000313" key="2">
    <source>
        <dbReference type="EMBL" id="GES03003.1"/>
    </source>
</evidence>
<sequence length="106" mass="11876">MDDVDIDLAAAETLPEFKQLLRRLSENLSLRELESRAKSANYKLSKSAASQATNPEDPRVPENRTVRALVRGCGESEEEADEWVRALIRVTRRGNPASQPRALRST</sequence>
<comment type="caution">
    <text evidence="2">The sequence shown here is derived from an EMBL/GenBank/DDBJ whole genome shotgun (WGS) entry which is preliminary data.</text>
</comment>
<organism evidence="2 3">
    <name type="scientific">Acrocarpospora corrugata</name>
    <dbReference type="NCBI Taxonomy" id="35763"/>
    <lineage>
        <taxon>Bacteria</taxon>
        <taxon>Bacillati</taxon>
        <taxon>Actinomycetota</taxon>
        <taxon>Actinomycetes</taxon>
        <taxon>Streptosporangiales</taxon>
        <taxon>Streptosporangiaceae</taxon>
        <taxon>Acrocarpospora</taxon>
    </lineage>
</organism>
<feature type="compositionally biased region" description="Polar residues" evidence="1">
    <location>
        <begin position="42"/>
        <end position="54"/>
    </location>
</feature>
<keyword evidence="3" id="KW-1185">Reference proteome</keyword>
<dbReference type="EMBL" id="BLAD01000063">
    <property type="protein sequence ID" value="GES03003.1"/>
    <property type="molecule type" value="Genomic_DNA"/>
</dbReference>
<feature type="region of interest" description="Disordered" evidence="1">
    <location>
        <begin position="40"/>
        <end position="62"/>
    </location>
</feature>
<protein>
    <submittedName>
        <fullName evidence="2">Uncharacterized protein</fullName>
    </submittedName>
</protein>
<dbReference type="AlphaFoldDB" id="A0A5M3W727"/>
<reference evidence="2 3" key="1">
    <citation type="submission" date="2019-10" db="EMBL/GenBank/DDBJ databases">
        <title>Whole genome shotgun sequence of Acrocarpospora corrugata NBRC 13972.</title>
        <authorList>
            <person name="Ichikawa N."/>
            <person name="Kimura A."/>
            <person name="Kitahashi Y."/>
            <person name="Komaki H."/>
            <person name="Oguchi A."/>
        </authorList>
    </citation>
    <scope>NUCLEOTIDE SEQUENCE [LARGE SCALE GENOMIC DNA]</scope>
    <source>
        <strain evidence="2 3">NBRC 13972</strain>
    </source>
</reference>
<name>A0A5M3W727_9ACTN</name>
<dbReference type="Proteomes" id="UP000334990">
    <property type="component" value="Unassembled WGS sequence"/>
</dbReference>
<evidence type="ECO:0000256" key="1">
    <source>
        <dbReference type="SAM" id="MobiDB-lite"/>
    </source>
</evidence>
<proteinExistence type="predicted"/>